<feature type="region of interest" description="Disordered" evidence="1">
    <location>
        <begin position="193"/>
        <end position="223"/>
    </location>
</feature>
<organism evidence="3 4">
    <name type="scientific">Thelonectria olida</name>
    <dbReference type="NCBI Taxonomy" id="1576542"/>
    <lineage>
        <taxon>Eukaryota</taxon>
        <taxon>Fungi</taxon>
        <taxon>Dikarya</taxon>
        <taxon>Ascomycota</taxon>
        <taxon>Pezizomycotina</taxon>
        <taxon>Sordariomycetes</taxon>
        <taxon>Hypocreomycetidae</taxon>
        <taxon>Hypocreales</taxon>
        <taxon>Nectriaceae</taxon>
        <taxon>Thelonectria</taxon>
    </lineage>
</organism>
<keyword evidence="2" id="KW-0812">Transmembrane</keyword>
<evidence type="ECO:0000256" key="2">
    <source>
        <dbReference type="SAM" id="Phobius"/>
    </source>
</evidence>
<reference evidence="3 4" key="1">
    <citation type="journal article" date="2021" name="Nat. Commun.">
        <title>Genetic determinants of endophytism in the Arabidopsis root mycobiome.</title>
        <authorList>
            <person name="Mesny F."/>
            <person name="Miyauchi S."/>
            <person name="Thiergart T."/>
            <person name="Pickel B."/>
            <person name="Atanasova L."/>
            <person name="Karlsson M."/>
            <person name="Huettel B."/>
            <person name="Barry K.W."/>
            <person name="Haridas S."/>
            <person name="Chen C."/>
            <person name="Bauer D."/>
            <person name="Andreopoulos W."/>
            <person name="Pangilinan J."/>
            <person name="LaButti K."/>
            <person name="Riley R."/>
            <person name="Lipzen A."/>
            <person name="Clum A."/>
            <person name="Drula E."/>
            <person name="Henrissat B."/>
            <person name="Kohler A."/>
            <person name="Grigoriev I.V."/>
            <person name="Martin F.M."/>
            <person name="Hacquard S."/>
        </authorList>
    </citation>
    <scope>NUCLEOTIDE SEQUENCE [LARGE SCALE GENOMIC DNA]</scope>
    <source>
        <strain evidence="3 4">MPI-CAGE-CH-0241</strain>
    </source>
</reference>
<evidence type="ECO:0000313" key="3">
    <source>
        <dbReference type="EMBL" id="KAH6867321.1"/>
    </source>
</evidence>
<evidence type="ECO:0000313" key="4">
    <source>
        <dbReference type="Proteomes" id="UP000777438"/>
    </source>
</evidence>
<dbReference type="AlphaFoldDB" id="A0A9P8VLQ8"/>
<dbReference type="EMBL" id="JAGPYM010000109">
    <property type="protein sequence ID" value="KAH6867321.1"/>
    <property type="molecule type" value="Genomic_DNA"/>
</dbReference>
<name>A0A9P8VLQ8_9HYPO</name>
<proteinExistence type="predicted"/>
<comment type="caution">
    <text evidence="3">The sequence shown here is derived from an EMBL/GenBank/DDBJ whole genome shotgun (WGS) entry which is preliminary data.</text>
</comment>
<protein>
    <submittedName>
        <fullName evidence="3">Uncharacterized protein</fullName>
    </submittedName>
</protein>
<feature type="transmembrane region" description="Helical" evidence="2">
    <location>
        <begin position="151"/>
        <end position="174"/>
    </location>
</feature>
<dbReference type="Proteomes" id="UP000777438">
    <property type="component" value="Unassembled WGS sequence"/>
</dbReference>
<accession>A0A9P8VLQ8</accession>
<gene>
    <name evidence="3" type="ORF">B0T10DRAFT_467938</name>
</gene>
<keyword evidence="2" id="KW-1133">Transmembrane helix</keyword>
<feature type="compositionally biased region" description="Low complexity" evidence="1">
    <location>
        <begin position="193"/>
        <end position="209"/>
    </location>
</feature>
<keyword evidence="4" id="KW-1185">Reference proteome</keyword>
<feature type="transmembrane region" description="Helical" evidence="2">
    <location>
        <begin position="16"/>
        <end position="38"/>
    </location>
</feature>
<sequence>MSSTIIIMSPAELASIALMMAAVFSAAASVLTSANAILSYRNIQRNRRETGSISVVPPSISTRHPRAFAATVITQCLVAIGSAIPFVALMQEHEDPWPTYLSSSIIISSMIRDMLIASHTSDRIMKIKTIMLVETLAMIASTMALRTESSAIRHLILSNAFGAHDLFVCLISVAEKLWTKSFRREPRSNLLPRILRTPRPRASSPGGSSQIRLRTYPSQAGVD</sequence>
<evidence type="ECO:0000256" key="1">
    <source>
        <dbReference type="SAM" id="MobiDB-lite"/>
    </source>
</evidence>
<feature type="compositionally biased region" description="Polar residues" evidence="1">
    <location>
        <begin position="210"/>
        <end position="223"/>
    </location>
</feature>
<keyword evidence="2" id="KW-0472">Membrane</keyword>
<feature type="transmembrane region" description="Helical" evidence="2">
    <location>
        <begin position="67"/>
        <end position="91"/>
    </location>
</feature>
<dbReference type="OrthoDB" id="5114618at2759"/>